<dbReference type="Proteomes" id="UP001163603">
    <property type="component" value="Chromosome 2"/>
</dbReference>
<protein>
    <submittedName>
        <fullName evidence="1">Uncharacterized protein</fullName>
    </submittedName>
</protein>
<sequence length="565" mass="64317">MAESILFDIATEVLKKIGSLVGRQVSSLWNLESDLERLAGTLSTIQAVLLDAEKKQAHDHQLRDWLGKLKDVLLDAEDVLEEFEFQAPGREVVRQKRSTSRKVRQFFSSSNPVVLRSQISQKIKQIRERLGRIAELCGEEFLQLVVDNSRSVRSVVLPVAEKYGDAPILRSFISEDISKFKYLRLLFLYGILFEELPNSIGTLRHLRYLDLVQNSSLKKIPESICELQKLQMLRLRSCYQLKKLPNNIRKMISLRYLEITTQEEVLPENEIGCLGSLQYLYLYHCYNLVSLCEGMQGLKSLRTLHLEDTSVSSLPNTIKYLTKLEMLVISLSDKLNLKMELQAEDLDLRLSLKKFIVYDLDSLVDLPQLLFQASAGTLKYIEIGMCRNLEALPEWFQNLTSLEKIVIQYCPRLSSLPEGIERLTSLKELTIRDCPRLSSLPEGIERLTSLKELKIRDCPDLIESCRNDESKIAHIPLNLSEPLTETAGPDEVIGDLKRKLELFQTKVRQAVSVLKPQLSSESQISSVAAIQELEALAMMDISTPLKEDPQAAQSQPPEQQQPPPL</sequence>
<comment type="caution">
    <text evidence="1">The sequence shown here is derived from an EMBL/GenBank/DDBJ whole genome shotgun (WGS) entry which is preliminary data.</text>
</comment>
<gene>
    <name evidence="1" type="ORF">Pint_17023</name>
</gene>
<evidence type="ECO:0000313" key="1">
    <source>
        <dbReference type="EMBL" id="KAJ0047926.1"/>
    </source>
</evidence>
<dbReference type="EMBL" id="CM047737">
    <property type="protein sequence ID" value="KAJ0047926.1"/>
    <property type="molecule type" value="Genomic_DNA"/>
</dbReference>
<proteinExistence type="predicted"/>
<organism evidence="1 2">
    <name type="scientific">Pistacia integerrima</name>
    <dbReference type="NCBI Taxonomy" id="434235"/>
    <lineage>
        <taxon>Eukaryota</taxon>
        <taxon>Viridiplantae</taxon>
        <taxon>Streptophyta</taxon>
        <taxon>Embryophyta</taxon>
        <taxon>Tracheophyta</taxon>
        <taxon>Spermatophyta</taxon>
        <taxon>Magnoliopsida</taxon>
        <taxon>eudicotyledons</taxon>
        <taxon>Gunneridae</taxon>
        <taxon>Pentapetalae</taxon>
        <taxon>rosids</taxon>
        <taxon>malvids</taxon>
        <taxon>Sapindales</taxon>
        <taxon>Anacardiaceae</taxon>
        <taxon>Pistacia</taxon>
    </lineage>
</organism>
<reference evidence="2" key="1">
    <citation type="journal article" date="2023" name="G3 (Bethesda)">
        <title>Genome assembly and association tests identify interacting loci associated with vigor, precocity, and sex in interspecific pistachio rootstocks.</title>
        <authorList>
            <person name="Palmer W."/>
            <person name="Jacygrad E."/>
            <person name="Sagayaradj S."/>
            <person name="Cavanaugh K."/>
            <person name="Han R."/>
            <person name="Bertier L."/>
            <person name="Beede B."/>
            <person name="Kafkas S."/>
            <person name="Golino D."/>
            <person name="Preece J."/>
            <person name="Michelmore R."/>
        </authorList>
    </citation>
    <scope>NUCLEOTIDE SEQUENCE [LARGE SCALE GENOMIC DNA]</scope>
</reference>
<accession>A0ACC0Z8Q9</accession>
<keyword evidence="2" id="KW-1185">Reference proteome</keyword>
<name>A0ACC0Z8Q9_9ROSI</name>
<evidence type="ECO:0000313" key="2">
    <source>
        <dbReference type="Proteomes" id="UP001163603"/>
    </source>
</evidence>